<protein>
    <submittedName>
        <fullName evidence="1">Unnamed protein product</fullName>
    </submittedName>
</protein>
<reference evidence="1" key="1">
    <citation type="submission" date="2023-04" db="EMBL/GenBank/DDBJ databases">
        <title>Phytophthora fragariaefolia NBRC 109709.</title>
        <authorList>
            <person name="Ichikawa N."/>
            <person name="Sato H."/>
            <person name="Tonouchi N."/>
        </authorList>
    </citation>
    <scope>NUCLEOTIDE SEQUENCE</scope>
    <source>
        <strain evidence="1">NBRC 109709</strain>
    </source>
</reference>
<evidence type="ECO:0000313" key="1">
    <source>
        <dbReference type="EMBL" id="GMF63127.1"/>
    </source>
</evidence>
<dbReference type="Proteomes" id="UP001165121">
    <property type="component" value="Unassembled WGS sequence"/>
</dbReference>
<accession>A0A9W7D7T5</accession>
<sequence>MSLHESDAEHDMESRLKKPKNGMILQTMWLDTMFQNAVEVVTIATVQRGIDNYQTLMRLPDKPAWRDLTDTMVGGELNLDLPLDELEIASDEEGFERYAPENGLYQRVLQRSKRLRVSVSNLNCNWKPPVTCTRTQMTALRLD</sequence>
<dbReference type="AlphaFoldDB" id="A0A9W7D7T5"/>
<evidence type="ECO:0000313" key="2">
    <source>
        <dbReference type="Proteomes" id="UP001165121"/>
    </source>
</evidence>
<proteinExistence type="predicted"/>
<name>A0A9W7D7T5_9STRA</name>
<dbReference type="EMBL" id="BSXT01006823">
    <property type="protein sequence ID" value="GMF63127.1"/>
    <property type="molecule type" value="Genomic_DNA"/>
</dbReference>
<gene>
    <name evidence="1" type="ORF">Pfra01_002756400</name>
</gene>
<keyword evidence="2" id="KW-1185">Reference proteome</keyword>
<organism evidence="1 2">
    <name type="scientific">Phytophthora fragariaefolia</name>
    <dbReference type="NCBI Taxonomy" id="1490495"/>
    <lineage>
        <taxon>Eukaryota</taxon>
        <taxon>Sar</taxon>
        <taxon>Stramenopiles</taxon>
        <taxon>Oomycota</taxon>
        <taxon>Peronosporomycetes</taxon>
        <taxon>Peronosporales</taxon>
        <taxon>Peronosporaceae</taxon>
        <taxon>Phytophthora</taxon>
    </lineage>
</organism>
<comment type="caution">
    <text evidence="1">The sequence shown here is derived from an EMBL/GenBank/DDBJ whole genome shotgun (WGS) entry which is preliminary data.</text>
</comment>